<dbReference type="InterPro" id="IPR008979">
    <property type="entry name" value="Galactose-bd-like_sf"/>
</dbReference>
<organism evidence="12 13">
    <name type="scientific">Porphyra umbilicalis</name>
    <name type="common">Purple laver</name>
    <name type="synonym">Red alga</name>
    <dbReference type="NCBI Taxonomy" id="2786"/>
    <lineage>
        <taxon>Eukaryota</taxon>
        <taxon>Rhodophyta</taxon>
        <taxon>Bangiophyceae</taxon>
        <taxon>Bangiales</taxon>
        <taxon>Bangiaceae</taxon>
        <taxon>Porphyra</taxon>
    </lineage>
</organism>
<evidence type="ECO:0000256" key="2">
    <source>
        <dbReference type="ARBA" id="ARBA00009809"/>
    </source>
</evidence>
<dbReference type="GO" id="GO:0004565">
    <property type="term" value="F:beta-galactosidase activity"/>
    <property type="evidence" value="ECO:0007669"/>
    <property type="project" value="UniProtKB-EC"/>
</dbReference>
<dbReference type="Gene3D" id="3.20.20.80">
    <property type="entry name" value="Glycosidases"/>
    <property type="match status" value="1"/>
</dbReference>
<feature type="compositionally biased region" description="Low complexity" evidence="9">
    <location>
        <begin position="551"/>
        <end position="572"/>
    </location>
</feature>
<feature type="domain" description="Beta-galactosidase galactose-binding" evidence="11">
    <location>
        <begin position="679"/>
        <end position="789"/>
    </location>
</feature>
<dbReference type="Gene3D" id="2.60.120.260">
    <property type="entry name" value="Galactose-binding domain-like"/>
    <property type="match status" value="1"/>
</dbReference>
<evidence type="ECO:0000256" key="9">
    <source>
        <dbReference type="SAM" id="MobiDB-lite"/>
    </source>
</evidence>
<protein>
    <recommendedName>
        <fullName evidence="3 7">Beta-galactosidase</fullName>
        <ecNumber evidence="3 7">3.2.1.23</ecNumber>
    </recommendedName>
</protein>
<evidence type="ECO:0000256" key="3">
    <source>
        <dbReference type="ARBA" id="ARBA00012756"/>
    </source>
</evidence>
<keyword evidence="13" id="KW-1185">Reference proteome</keyword>
<feature type="compositionally biased region" description="Basic residues" evidence="9">
    <location>
        <begin position="588"/>
        <end position="616"/>
    </location>
</feature>
<feature type="compositionally biased region" description="Low complexity" evidence="9">
    <location>
        <begin position="628"/>
        <end position="657"/>
    </location>
</feature>
<dbReference type="InterPro" id="IPR001944">
    <property type="entry name" value="Glycoside_Hdrlase_35"/>
</dbReference>
<feature type="region of interest" description="Disordered" evidence="9">
    <location>
        <begin position="551"/>
        <end position="680"/>
    </location>
</feature>
<feature type="compositionally biased region" description="Pro residues" evidence="9">
    <location>
        <begin position="666"/>
        <end position="677"/>
    </location>
</feature>
<gene>
    <name evidence="12" type="ORF">BU14_0153s0034</name>
</gene>
<dbReference type="EMBL" id="KV918842">
    <property type="protein sequence ID" value="OSX77292.1"/>
    <property type="molecule type" value="Genomic_DNA"/>
</dbReference>
<dbReference type="PANTHER" id="PTHR23421">
    <property type="entry name" value="BETA-GALACTOSIDASE RELATED"/>
    <property type="match status" value="1"/>
</dbReference>
<evidence type="ECO:0000256" key="5">
    <source>
        <dbReference type="ARBA" id="ARBA00022801"/>
    </source>
</evidence>
<sequence length="881" mass="91189">MKVTYDARCVRYDGVPQFLLSGSIHYPRTHPSRWASLFAALRDAGLNTVETYVFWGEHQRTPEPIYDWQGRRDLWGFIRAAAAAGLAVILRLGPYVCAEAHFGGLPAWLRAVPGLRFRTDNEPFMAAMGSWCRHVARELRCRCLSAADGGPVVAVQLENEYDMVADAYGPGGARYLDWVGRLGVELDVGVPLLMCLGAPDGPDVPVLSTINAFYGHEHVGAHRAAHPSSPPLWTEHWTGWYGVYGAAAGVGRRAADLAYGTARFVAAGGAGVNYYMAHGGSNWGRSGMYLASATYDYDAPLDEAGGAGDKAAHLAALHRVLAHAWVGPLFLGSAATPAVDGAPVGSGAGVSTYRWTAGAADVVFVCNDGDAAAAPPSADAVGGVALRPLAPRSVVLVDAAAGRVLFDTAAVPRLGALPDRAVLLGPPATAVDCGSSGGGGVVDLVSLTGDTSDYCWYVRSVDVPPPPPAVDGGGPAAADRLVATLTVTAADVVHAYVNGAYVGSSPPPGVPLWEDRFPNKWNAYPTGWPGWTHTVSFPWAPVAAAAAAATPAAGGGWRWPSWPPRRGWSRGTGSSGGGPICSTSARASCRRRRSACGRRRRTRRRRHGRRPWRRAPPRWGGGGGGRAGRPSPSSRGKSRASGTQSPTGGGSSASPSGLCRRHPPRRPPGGGVPPPTRLPTWHTATVTVAGGASDGWFLDLGGLSRGALYVNGHHLGRYWTVGGRRGLNGFLDGSPMGVGLAAAVVDVDGNGSGGSGDGGDRDRDGGDGDGGGKTADPPPPTQRWYHVPPWVVADGGAGGDGGGAGVALRVTLMDEGGGDPSAVALYDTAMREVGAPGGGRELRGAATGILAAATRQWDQCRQRGGGGPRSRQWGCRGSGTL</sequence>
<feature type="domain" description="Glycoside hydrolase 35 catalytic" evidence="10">
    <location>
        <begin position="12"/>
        <end position="319"/>
    </location>
</feature>
<dbReference type="OrthoDB" id="2883at2759"/>
<dbReference type="Pfam" id="PF01301">
    <property type="entry name" value="Glyco_hydro_35"/>
    <property type="match status" value="1"/>
</dbReference>
<dbReference type="EC" id="3.2.1.23" evidence="3 7"/>
<evidence type="ECO:0000256" key="4">
    <source>
        <dbReference type="ARBA" id="ARBA00022729"/>
    </source>
</evidence>
<dbReference type="Proteomes" id="UP000218209">
    <property type="component" value="Unassembled WGS sequence"/>
</dbReference>
<evidence type="ECO:0000313" key="12">
    <source>
        <dbReference type="EMBL" id="OSX77292.1"/>
    </source>
</evidence>
<evidence type="ECO:0000256" key="6">
    <source>
        <dbReference type="ARBA" id="ARBA00023295"/>
    </source>
</evidence>
<feature type="region of interest" description="Disordered" evidence="9">
    <location>
        <begin position="749"/>
        <end position="786"/>
    </location>
</feature>
<dbReference type="InterPro" id="IPR048913">
    <property type="entry name" value="BetaGal_gal-bd"/>
</dbReference>
<dbReference type="FunFam" id="3.20.20.80:FF:000006">
    <property type="entry name" value="Beta-galactosidase"/>
    <property type="match status" value="1"/>
</dbReference>
<keyword evidence="4" id="KW-0732">Signal</keyword>
<evidence type="ECO:0000256" key="7">
    <source>
        <dbReference type="RuleBase" id="RU000675"/>
    </source>
</evidence>
<proteinExistence type="inferred from homology"/>
<dbReference type="GO" id="GO:0005975">
    <property type="term" value="P:carbohydrate metabolic process"/>
    <property type="evidence" value="ECO:0007669"/>
    <property type="project" value="InterPro"/>
</dbReference>
<evidence type="ECO:0000259" key="10">
    <source>
        <dbReference type="Pfam" id="PF01301"/>
    </source>
</evidence>
<dbReference type="SUPFAM" id="SSF51445">
    <property type="entry name" value="(Trans)glycosidases"/>
    <property type="match status" value="1"/>
</dbReference>
<accession>A0A1X6P8S1</accession>
<comment type="catalytic activity">
    <reaction evidence="1 7">
        <text>Hydrolysis of terminal non-reducing beta-D-galactose residues in beta-D-galactosides.</text>
        <dbReference type="EC" id="3.2.1.23"/>
    </reaction>
</comment>
<evidence type="ECO:0000256" key="1">
    <source>
        <dbReference type="ARBA" id="ARBA00001412"/>
    </source>
</evidence>
<dbReference type="PROSITE" id="PS01182">
    <property type="entry name" value="GLYCOSYL_HYDROL_F35"/>
    <property type="match status" value="1"/>
</dbReference>
<evidence type="ECO:0000313" key="13">
    <source>
        <dbReference type="Proteomes" id="UP000218209"/>
    </source>
</evidence>
<dbReference type="AlphaFoldDB" id="A0A1X6P8S1"/>
<name>A0A1X6P8S1_PORUM</name>
<dbReference type="InterPro" id="IPR017853">
    <property type="entry name" value="GH"/>
</dbReference>
<dbReference type="PRINTS" id="PR00742">
    <property type="entry name" value="GLHYDRLASE35"/>
</dbReference>
<evidence type="ECO:0000256" key="8">
    <source>
        <dbReference type="RuleBase" id="RU003679"/>
    </source>
</evidence>
<dbReference type="SUPFAM" id="SSF49785">
    <property type="entry name" value="Galactose-binding domain-like"/>
    <property type="match status" value="1"/>
</dbReference>
<reference evidence="12 13" key="1">
    <citation type="submission" date="2017-03" db="EMBL/GenBank/DDBJ databases">
        <title>WGS assembly of Porphyra umbilicalis.</title>
        <authorList>
            <person name="Brawley S.H."/>
            <person name="Blouin N.A."/>
            <person name="Ficko-Blean E."/>
            <person name="Wheeler G.L."/>
            <person name="Lohr M."/>
            <person name="Goodson H.V."/>
            <person name="Jenkins J.W."/>
            <person name="Blaby-Haas C.E."/>
            <person name="Helliwell K.E."/>
            <person name="Chan C."/>
            <person name="Marriage T."/>
            <person name="Bhattacharya D."/>
            <person name="Klein A.S."/>
            <person name="Badis Y."/>
            <person name="Brodie J."/>
            <person name="Cao Y."/>
            <person name="Collen J."/>
            <person name="Dittami S.M."/>
            <person name="Gachon C.M."/>
            <person name="Green B.R."/>
            <person name="Karpowicz S."/>
            <person name="Kim J.W."/>
            <person name="Kudahl U."/>
            <person name="Lin S."/>
            <person name="Michel G."/>
            <person name="Mittag M."/>
            <person name="Olson B.J."/>
            <person name="Pangilinan J."/>
            <person name="Peng Y."/>
            <person name="Qiu H."/>
            <person name="Shu S."/>
            <person name="Singer J.T."/>
            <person name="Smith A.G."/>
            <person name="Sprecher B.N."/>
            <person name="Wagner V."/>
            <person name="Wang W."/>
            <person name="Wang Z.-Y."/>
            <person name="Yan J."/>
            <person name="Yarish C."/>
            <person name="Zoeuner-Riek S."/>
            <person name="Zhuang Y."/>
            <person name="Zou Y."/>
            <person name="Lindquist E.A."/>
            <person name="Grimwood J."/>
            <person name="Barry K."/>
            <person name="Rokhsar D.S."/>
            <person name="Schmutz J."/>
            <person name="Stiller J.W."/>
            <person name="Grossman A.R."/>
            <person name="Prochnik S.E."/>
        </authorList>
    </citation>
    <scope>NUCLEOTIDE SEQUENCE [LARGE SCALE GENOMIC DNA]</scope>
    <source>
        <strain evidence="12">4086291</strain>
    </source>
</reference>
<dbReference type="InterPro" id="IPR019801">
    <property type="entry name" value="Glyco_hydro_35_CS"/>
</dbReference>
<comment type="similarity">
    <text evidence="2 8">Belongs to the glycosyl hydrolase 35 family.</text>
</comment>
<evidence type="ECO:0000259" key="11">
    <source>
        <dbReference type="Pfam" id="PF21467"/>
    </source>
</evidence>
<dbReference type="Pfam" id="PF21467">
    <property type="entry name" value="BetaGal_gal-bd"/>
    <property type="match status" value="1"/>
</dbReference>
<keyword evidence="5 7" id="KW-0378">Hydrolase</keyword>
<dbReference type="InterPro" id="IPR031330">
    <property type="entry name" value="Gly_Hdrlase_35_cat"/>
</dbReference>
<feature type="region of interest" description="Disordered" evidence="9">
    <location>
        <begin position="860"/>
        <end position="881"/>
    </location>
</feature>
<keyword evidence="6 7" id="KW-0326">Glycosidase</keyword>